<sequence>MIILLRQAGVINFQKRIGCANDPVRLQRELGLKRNSIPKAVGNEMVEAVILAWSEPFRHRPNTFAVSGADKSRNIKWTHLSSFLVSKLFQKRPQKG</sequence>
<reference evidence="2" key="1">
    <citation type="submission" date="2016-10" db="EMBL/GenBank/DDBJ databases">
        <authorList>
            <person name="Wibberg D."/>
        </authorList>
    </citation>
    <scope>NUCLEOTIDE SEQUENCE [LARGE SCALE GENOMIC DNA]</scope>
</reference>
<dbReference type="AlphaFoldDB" id="A0A1R3U9Q5"/>
<name>A0A1R3U9Q5_9HYPH</name>
<evidence type="ECO:0000313" key="1">
    <source>
        <dbReference type="EMBL" id="SCX35669.1"/>
    </source>
</evidence>
<dbReference type="Proteomes" id="UP000187891">
    <property type="component" value="Unassembled WGS sequence"/>
</dbReference>
<evidence type="ECO:0000313" key="2">
    <source>
        <dbReference type="Proteomes" id="UP000187891"/>
    </source>
</evidence>
<organism evidence="1 2">
    <name type="scientific">Agrobacterium rosae</name>
    <dbReference type="NCBI Taxonomy" id="1972867"/>
    <lineage>
        <taxon>Bacteria</taxon>
        <taxon>Pseudomonadati</taxon>
        <taxon>Pseudomonadota</taxon>
        <taxon>Alphaproteobacteria</taxon>
        <taxon>Hyphomicrobiales</taxon>
        <taxon>Rhizobiaceae</taxon>
        <taxon>Rhizobium/Agrobacterium group</taxon>
        <taxon>Agrobacterium</taxon>
    </lineage>
</organism>
<protein>
    <submittedName>
        <fullName evidence="1">Uncharacterized protein</fullName>
    </submittedName>
</protein>
<accession>A0A1R3U9Q5</accession>
<dbReference type="EMBL" id="FMUE01000022">
    <property type="protein sequence ID" value="SCX35669.1"/>
    <property type="molecule type" value="Genomic_DNA"/>
</dbReference>
<proteinExistence type="predicted"/>
<gene>
    <name evidence="1" type="ORF">DSM25559_5086</name>
</gene>